<evidence type="ECO:0000313" key="2">
    <source>
        <dbReference type="EMBL" id="GAA2352632.1"/>
    </source>
</evidence>
<dbReference type="EMBL" id="BAAASD010000020">
    <property type="protein sequence ID" value="GAA2352632.1"/>
    <property type="molecule type" value="Genomic_DNA"/>
</dbReference>
<proteinExistence type="predicted"/>
<dbReference type="Proteomes" id="UP001500253">
    <property type="component" value="Unassembled WGS sequence"/>
</dbReference>
<reference evidence="3" key="1">
    <citation type="journal article" date="2019" name="Int. J. Syst. Evol. Microbiol.">
        <title>The Global Catalogue of Microorganisms (GCM) 10K type strain sequencing project: providing services to taxonomists for standard genome sequencing and annotation.</title>
        <authorList>
            <consortium name="The Broad Institute Genomics Platform"/>
            <consortium name="The Broad Institute Genome Sequencing Center for Infectious Disease"/>
            <person name="Wu L."/>
            <person name="Ma J."/>
        </authorList>
    </citation>
    <scope>NUCLEOTIDE SEQUENCE [LARGE SCALE GENOMIC DNA]</scope>
    <source>
        <strain evidence="3">JCM 4316</strain>
    </source>
</reference>
<sequence>MPADYSAGPPSPLPAPHRGPPPATPPESRHHRLSAACFGELAHGGGGAAAIAELRAGQRSRLMLLLRALTQLASTHPQVPGPLPAPREAWRLLIRAERRSPSSVARLLLHPQAGAWLSRCLRRLRGVAEEAADEVPLWLETGYLHTVAASAALLAGIDFRIAVGVRDGGVMLPALGFADLPGHDSPVAEIVADHAAGRAVRAGSHTVPLPSDLTRDAEGWHPLRRLHGRHPDHPCSPYLDDLDPYRDFLRPAAPARLSAPELRRWQDHFDSAWALVARQSNVDPAGVAGCLVSVVPVRYPARAEPFSASSPEACGCVLLNPPTDSATLAASLIHEAQHIKLSALLDLVPLMHGGMEENHYAPWRADPRPLRGLLHGVYAFLGVTAFWQAHRQVVADERVRAVSDFEFALRRAQTSRGLRTLQAHAELTALGDRFVRGIEGRLAAWLIEPVPEGPLRAAEDLNLDHRLLYRLHHLRPDPERTEQWAKAWRLGRPAPDVLPATVLRACRTAASARPALIRLRLRDPEDFALLRKNPEEHPFDGTVAPLRADLDWAAGDTAAALRGYHDRLTERPDDLPAWSGLALTLPAGPAKEALLDCPEVVLAVHRALSGPVGGGPDPVALARWIGTRR</sequence>
<feature type="region of interest" description="Disordered" evidence="1">
    <location>
        <begin position="1"/>
        <end position="31"/>
    </location>
</feature>
<accession>A0ABP5THZ6</accession>
<comment type="caution">
    <text evidence="2">The sequence shown here is derived from an EMBL/GenBank/DDBJ whole genome shotgun (WGS) entry which is preliminary data.</text>
</comment>
<evidence type="ECO:0000313" key="3">
    <source>
        <dbReference type="Proteomes" id="UP001500253"/>
    </source>
</evidence>
<evidence type="ECO:0000256" key="1">
    <source>
        <dbReference type="SAM" id="MobiDB-lite"/>
    </source>
</evidence>
<organism evidence="2 3">
    <name type="scientific">Streptomyces cuspidosporus</name>
    <dbReference type="NCBI Taxonomy" id="66882"/>
    <lineage>
        <taxon>Bacteria</taxon>
        <taxon>Bacillati</taxon>
        <taxon>Actinomycetota</taxon>
        <taxon>Actinomycetes</taxon>
        <taxon>Kitasatosporales</taxon>
        <taxon>Streptomycetaceae</taxon>
        <taxon>Streptomyces</taxon>
    </lineage>
</organism>
<feature type="compositionally biased region" description="Pro residues" evidence="1">
    <location>
        <begin position="9"/>
        <end position="25"/>
    </location>
</feature>
<gene>
    <name evidence="2" type="ORF">GCM10010246_46670</name>
</gene>
<dbReference type="InterPro" id="IPR026337">
    <property type="entry name" value="AKG_HExxH"/>
</dbReference>
<dbReference type="NCBIfam" id="TIGR04267">
    <property type="entry name" value="mod_HExxH"/>
    <property type="match status" value="1"/>
</dbReference>
<name>A0ABP5THZ6_9ACTN</name>
<protein>
    <submittedName>
        <fullName evidence="2">HEXXH motif domain-containing protein</fullName>
    </submittedName>
</protein>
<keyword evidence="3" id="KW-1185">Reference proteome</keyword>